<dbReference type="GeneID" id="108708644"/>
<sequence>MGFEMEEKEVADETMQPLSLMLLALLACIRGAHSHQAGEELSDNFLEVPPSYLDSQTDESSFMSQPTTDEKMALNALLRTILHNRPARSSFLFQPQRFGRDERSSMLGDSRIQSRGWDSIAPQFWSMAVPQRFGKKK</sequence>
<organism evidence="2 3">
    <name type="scientific">Xenopus laevis</name>
    <name type="common">African clawed frog</name>
    <dbReference type="NCBI Taxonomy" id="8355"/>
    <lineage>
        <taxon>Eukaryota</taxon>
        <taxon>Metazoa</taxon>
        <taxon>Chordata</taxon>
        <taxon>Craniata</taxon>
        <taxon>Vertebrata</taxon>
        <taxon>Euteleostomi</taxon>
        <taxon>Amphibia</taxon>
        <taxon>Batrachia</taxon>
        <taxon>Anura</taxon>
        <taxon>Pipoidea</taxon>
        <taxon>Pipidae</taxon>
        <taxon>Xenopodinae</taxon>
        <taxon>Xenopus</taxon>
        <taxon>Xenopus</taxon>
    </lineage>
</organism>
<evidence type="ECO:0000313" key="3">
    <source>
        <dbReference type="RefSeq" id="XP_018103052.2"/>
    </source>
</evidence>
<evidence type="ECO:0000256" key="1">
    <source>
        <dbReference type="SAM" id="SignalP"/>
    </source>
</evidence>
<gene>
    <name evidence="3" type="primary">LOC108708644</name>
</gene>
<dbReference type="GO" id="GO:0007218">
    <property type="term" value="P:neuropeptide signaling pathway"/>
    <property type="evidence" value="ECO:0007669"/>
    <property type="project" value="UniProtKB-KW"/>
</dbReference>
<protein>
    <submittedName>
        <fullName evidence="3">Pro-FMRFamide-related neuropeptide FF</fullName>
    </submittedName>
</protein>
<dbReference type="RefSeq" id="XP_018103052.2">
    <property type="nucleotide sequence ID" value="XM_018247563.2"/>
</dbReference>
<reference evidence="3" key="1">
    <citation type="submission" date="2025-08" db="UniProtKB">
        <authorList>
            <consortium name="RefSeq"/>
        </authorList>
    </citation>
    <scope>IDENTIFICATION</scope>
    <source>
        <strain evidence="3">J_2021</strain>
        <tissue evidence="3">Erythrocytes</tissue>
    </source>
</reference>
<dbReference type="PANTHER" id="PTHR15044:SF0">
    <property type="entry name" value="PRO-FMRFAMIDE-RELATED NEUROPEPTIDE FF"/>
    <property type="match status" value="1"/>
</dbReference>
<dbReference type="PRINTS" id="PR01682">
    <property type="entry name" value="FMRFAMIDEPEP"/>
</dbReference>
<name>A0A8J0UJJ4_XENLA</name>
<keyword evidence="3" id="KW-0527">Neuropeptide</keyword>
<dbReference type="AlphaFoldDB" id="A0A8J0UJJ4"/>
<keyword evidence="2" id="KW-1185">Reference proteome</keyword>
<proteinExistence type="predicted"/>
<dbReference type="PANTHER" id="PTHR15044">
    <property type="entry name" value="NEUROPEPTIDE FF"/>
    <property type="match status" value="1"/>
</dbReference>
<dbReference type="InterPro" id="IPR008065">
    <property type="entry name" value="NPFF"/>
</dbReference>
<dbReference type="OrthoDB" id="8878267at2759"/>
<dbReference type="GO" id="GO:0005184">
    <property type="term" value="F:neuropeptide hormone activity"/>
    <property type="evidence" value="ECO:0007669"/>
    <property type="project" value="InterPro"/>
</dbReference>
<keyword evidence="1" id="KW-0732">Signal</keyword>
<feature type="chain" id="PRO_5035204328" evidence="1">
    <location>
        <begin position="35"/>
        <end position="137"/>
    </location>
</feature>
<dbReference type="CTD" id="108708644"/>
<feature type="signal peptide" evidence="1">
    <location>
        <begin position="1"/>
        <end position="34"/>
    </location>
</feature>
<dbReference type="KEGG" id="xla:108708644"/>
<accession>A0A8J0UJJ4</accession>
<dbReference type="Pfam" id="PF15085">
    <property type="entry name" value="NPFF"/>
    <property type="match status" value="1"/>
</dbReference>
<dbReference type="Proteomes" id="UP000186698">
    <property type="component" value="Chromosome 2L"/>
</dbReference>
<evidence type="ECO:0000313" key="2">
    <source>
        <dbReference type="Proteomes" id="UP000186698"/>
    </source>
</evidence>